<dbReference type="Pfam" id="PF12697">
    <property type="entry name" value="Abhydrolase_6"/>
    <property type="match status" value="1"/>
</dbReference>
<evidence type="ECO:0000313" key="2">
    <source>
        <dbReference type="EMBL" id="MFC3685772.1"/>
    </source>
</evidence>
<proteinExistence type="predicted"/>
<dbReference type="RefSeq" id="WP_382177550.1">
    <property type="nucleotide sequence ID" value="NZ_JBHRXX010000009.1"/>
</dbReference>
<comment type="caution">
    <text evidence="2">The sequence shown here is derived from an EMBL/GenBank/DDBJ whole genome shotgun (WGS) entry which is preliminary data.</text>
</comment>
<dbReference type="NCBIfam" id="TIGR03056">
    <property type="entry name" value="bchO_mg_che_rel"/>
    <property type="match status" value="1"/>
</dbReference>
<dbReference type="Gene3D" id="3.40.50.1820">
    <property type="entry name" value="alpha/beta hydrolase"/>
    <property type="match status" value="1"/>
</dbReference>
<name>A0ABV7W8K7_9BURK</name>
<dbReference type="GO" id="GO:0016787">
    <property type="term" value="F:hydrolase activity"/>
    <property type="evidence" value="ECO:0007669"/>
    <property type="project" value="UniProtKB-KW"/>
</dbReference>
<organism evidence="2 3">
    <name type="scientific">Hydrogenophaga luteola</name>
    <dbReference type="NCBI Taxonomy" id="1591122"/>
    <lineage>
        <taxon>Bacteria</taxon>
        <taxon>Pseudomonadati</taxon>
        <taxon>Pseudomonadota</taxon>
        <taxon>Betaproteobacteria</taxon>
        <taxon>Burkholderiales</taxon>
        <taxon>Comamonadaceae</taxon>
        <taxon>Hydrogenophaga</taxon>
    </lineage>
</organism>
<reference evidence="3" key="1">
    <citation type="journal article" date="2019" name="Int. J. Syst. Evol. Microbiol.">
        <title>The Global Catalogue of Microorganisms (GCM) 10K type strain sequencing project: providing services to taxonomists for standard genome sequencing and annotation.</title>
        <authorList>
            <consortium name="The Broad Institute Genomics Platform"/>
            <consortium name="The Broad Institute Genome Sequencing Center for Infectious Disease"/>
            <person name="Wu L."/>
            <person name="Ma J."/>
        </authorList>
    </citation>
    <scope>NUCLEOTIDE SEQUENCE [LARGE SCALE GENOMIC DNA]</scope>
    <source>
        <strain evidence="3">KCTC 42501</strain>
    </source>
</reference>
<gene>
    <name evidence="2" type="primary">bchO</name>
    <name evidence="2" type="ORF">ACFOPI_19375</name>
</gene>
<dbReference type="PANTHER" id="PTHR46438:SF11">
    <property type="entry name" value="LIPASE-RELATED"/>
    <property type="match status" value="1"/>
</dbReference>
<dbReference type="InterPro" id="IPR029058">
    <property type="entry name" value="AB_hydrolase_fold"/>
</dbReference>
<accession>A0ABV7W8K7</accession>
<dbReference type="InterPro" id="IPR000639">
    <property type="entry name" value="Epox_hydrolase-like"/>
</dbReference>
<feature type="domain" description="AB hydrolase-1" evidence="1">
    <location>
        <begin position="46"/>
        <end position="291"/>
    </location>
</feature>
<dbReference type="Proteomes" id="UP001595729">
    <property type="component" value="Unassembled WGS sequence"/>
</dbReference>
<dbReference type="PRINTS" id="PR00412">
    <property type="entry name" value="EPOXHYDRLASE"/>
</dbReference>
<dbReference type="InterPro" id="IPR000073">
    <property type="entry name" value="AB_hydrolase_1"/>
</dbReference>
<dbReference type="InterPro" id="IPR017497">
    <property type="entry name" value="BchO"/>
</dbReference>
<dbReference type="PANTHER" id="PTHR46438">
    <property type="entry name" value="ALPHA/BETA-HYDROLASES SUPERFAMILY PROTEIN"/>
    <property type="match status" value="1"/>
</dbReference>
<sequence length="307" mass="32256">MPRRLDWQRDGPGWPHHEHSRFVLAGGLHWHTQWFDGPGADAPCALLLHGTGASTHSWRTLAPLLARRCRVLTLDLPGHAFTGRPPGGMGAPQFSLPGMARAVHSLLKALGCTPDLVVGHSAGAAIGIRMCLDGLIAPRLVVGINAALLPPAGLAGPLFAPAAKLLAAAPWVPRLFAWRAHEPTVLQRLLQGTGSVLDADTAALYRQLVGCPEHAAGALGMMANWDLQTFARDLPRLQVPLLLLAASQDRTVPPAQAQEVLARLSPAAQARVVDLPGLGHLAHEEQPALVASHILSALGEPAAAACA</sequence>
<dbReference type="SUPFAM" id="SSF53474">
    <property type="entry name" value="alpha/beta-Hydrolases"/>
    <property type="match status" value="1"/>
</dbReference>
<evidence type="ECO:0000259" key="1">
    <source>
        <dbReference type="Pfam" id="PF12697"/>
    </source>
</evidence>
<dbReference type="EMBL" id="JBHRXX010000009">
    <property type="protein sequence ID" value="MFC3685772.1"/>
    <property type="molecule type" value="Genomic_DNA"/>
</dbReference>
<keyword evidence="2" id="KW-0378">Hydrolase</keyword>
<protein>
    <submittedName>
        <fullName evidence="2">Alpha/beta fold hydrolase BchO</fullName>
    </submittedName>
</protein>
<keyword evidence="3" id="KW-1185">Reference proteome</keyword>
<evidence type="ECO:0000313" key="3">
    <source>
        <dbReference type="Proteomes" id="UP001595729"/>
    </source>
</evidence>